<name>A0A423PTI1_9GAMM</name>
<dbReference type="PANTHER" id="PTHR32322">
    <property type="entry name" value="INNER MEMBRANE TRANSPORTER"/>
    <property type="match status" value="1"/>
</dbReference>
<evidence type="ECO:0000256" key="6">
    <source>
        <dbReference type="SAM" id="Phobius"/>
    </source>
</evidence>
<feature type="transmembrane region" description="Helical" evidence="6">
    <location>
        <begin position="156"/>
        <end position="174"/>
    </location>
</feature>
<keyword evidence="4 6" id="KW-1133">Transmembrane helix</keyword>
<accession>A0A423PTI1</accession>
<proteinExistence type="inferred from homology"/>
<keyword evidence="9" id="KW-1185">Reference proteome</keyword>
<gene>
    <name evidence="8" type="ORF">SAJA_07065</name>
</gene>
<feature type="transmembrane region" description="Helical" evidence="6">
    <location>
        <begin position="48"/>
        <end position="66"/>
    </location>
</feature>
<dbReference type="InParanoid" id="A0A423PTI1"/>
<dbReference type="Pfam" id="PF00892">
    <property type="entry name" value="EamA"/>
    <property type="match status" value="1"/>
</dbReference>
<dbReference type="FunCoup" id="A0A423PTI1">
    <property type="interactions" value="65"/>
</dbReference>
<feature type="transmembrane region" description="Helical" evidence="6">
    <location>
        <begin position="127"/>
        <end position="144"/>
    </location>
</feature>
<evidence type="ECO:0000256" key="5">
    <source>
        <dbReference type="ARBA" id="ARBA00023136"/>
    </source>
</evidence>
<comment type="similarity">
    <text evidence="2">Belongs to the EamA transporter family.</text>
</comment>
<keyword evidence="5 6" id="KW-0472">Membrane</keyword>
<evidence type="ECO:0000313" key="8">
    <source>
        <dbReference type="EMBL" id="ROO28926.1"/>
    </source>
</evidence>
<feature type="transmembrane region" description="Helical" evidence="6">
    <location>
        <begin position="271"/>
        <end position="290"/>
    </location>
</feature>
<protein>
    <submittedName>
        <fullName evidence="8">Threonine transporter RhtB</fullName>
    </submittedName>
</protein>
<feature type="transmembrane region" description="Helical" evidence="6">
    <location>
        <begin position="102"/>
        <end position="120"/>
    </location>
</feature>
<evidence type="ECO:0000256" key="4">
    <source>
        <dbReference type="ARBA" id="ARBA00022989"/>
    </source>
</evidence>
<evidence type="ECO:0000256" key="3">
    <source>
        <dbReference type="ARBA" id="ARBA00022692"/>
    </source>
</evidence>
<dbReference type="InterPro" id="IPR000620">
    <property type="entry name" value="EamA_dom"/>
</dbReference>
<evidence type="ECO:0000256" key="1">
    <source>
        <dbReference type="ARBA" id="ARBA00004141"/>
    </source>
</evidence>
<sequence length="306" mass="31771">MKALVIMSYLSSPLGQRLWPVALLLVSMSAIQSGAALAHGLFAAAGPAGTTSIRLIIAAVLLVALFRPWRHTVGPRAWRTIILYGLAMGTMNFLLYQALARIPLGIAVALEFTGPLLVAVVSSRRALDGLWVVIAVGGLAVLLWPDQSISGPLDPVGVACALGAGVCWALYIVFGQRAGASHGLQSAVLGTVVAALFIAPIGVLEAGSALLSPHVLMLGAFVAVLSTALPYTLEMIALPRLPRATFGTLMSLEPAVGALSGLLFLGQTLGLLQWLAVGAIMLASIGTTLTPDNRVTDRAYEAPRPD</sequence>
<keyword evidence="3 6" id="KW-0812">Transmembrane</keyword>
<dbReference type="InterPro" id="IPR050638">
    <property type="entry name" value="AA-Vitamin_Transporters"/>
</dbReference>
<dbReference type="GO" id="GO:0016020">
    <property type="term" value="C:membrane"/>
    <property type="evidence" value="ECO:0007669"/>
    <property type="project" value="UniProtKB-SubCell"/>
</dbReference>
<comment type="subcellular location">
    <subcellularLocation>
        <location evidence="1">Membrane</location>
        <topology evidence="1">Multi-pass membrane protein</topology>
    </subcellularLocation>
</comment>
<feature type="transmembrane region" description="Helical" evidence="6">
    <location>
        <begin position="245"/>
        <end position="265"/>
    </location>
</feature>
<reference evidence="8 9" key="1">
    <citation type="submission" date="2013-10" db="EMBL/GenBank/DDBJ databases">
        <title>Salinisphaera japonica YTM-1 Genome Sequencing.</title>
        <authorList>
            <person name="Lai Q."/>
            <person name="Li C."/>
            <person name="Shao Z."/>
        </authorList>
    </citation>
    <scope>NUCLEOTIDE SEQUENCE [LARGE SCALE GENOMIC DNA]</scope>
    <source>
        <strain evidence="8 9">YTM-1</strain>
    </source>
</reference>
<evidence type="ECO:0000256" key="2">
    <source>
        <dbReference type="ARBA" id="ARBA00007362"/>
    </source>
</evidence>
<evidence type="ECO:0000259" key="7">
    <source>
        <dbReference type="Pfam" id="PF00892"/>
    </source>
</evidence>
<organism evidence="8 9">
    <name type="scientific">Salinisphaera japonica YTM-1</name>
    <dbReference type="NCBI Taxonomy" id="1209778"/>
    <lineage>
        <taxon>Bacteria</taxon>
        <taxon>Pseudomonadati</taxon>
        <taxon>Pseudomonadota</taxon>
        <taxon>Gammaproteobacteria</taxon>
        <taxon>Salinisphaerales</taxon>
        <taxon>Salinisphaeraceae</taxon>
        <taxon>Salinisphaera</taxon>
    </lineage>
</organism>
<dbReference type="PANTHER" id="PTHR32322:SF2">
    <property type="entry name" value="EAMA DOMAIN-CONTAINING PROTEIN"/>
    <property type="match status" value="1"/>
</dbReference>
<dbReference type="EMBL" id="AYKG01000018">
    <property type="protein sequence ID" value="ROO28926.1"/>
    <property type="molecule type" value="Genomic_DNA"/>
</dbReference>
<evidence type="ECO:0000313" key="9">
    <source>
        <dbReference type="Proteomes" id="UP000285310"/>
    </source>
</evidence>
<comment type="caution">
    <text evidence="8">The sequence shown here is derived from an EMBL/GenBank/DDBJ whole genome shotgun (WGS) entry which is preliminary data.</text>
</comment>
<feature type="transmembrane region" description="Helical" evidence="6">
    <location>
        <begin position="186"/>
        <end position="203"/>
    </location>
</feature>
<dbReference type="SUPFAM" id="SSF103481">
    <property type="entry name" value="Multidrug resistance efflux transporter EmrE"/>
    <property type="match status" value="2"/>
</dbReference>
<dbReference type="InterPro" id="IPR037185">
    <property type="entry name" value="EmrE-like"/>
</dbReference>
<dbReference type="Proteomes" id="UP000285310">
    <property type="component" value="Unassembled WGS sequence"/>
</dbReference>
<feature type="transmembrane region" description="Helical" evidence="6">
    <location>
        <begin position="215"/>
        <end position="233"/>
    </location>
</feature>
<feature type="transmembrane region" description="Helical" evidence="6">
    <location>
        <begin position="78"/>
        <end position="96"/>
    </location>
</feature>
<dbReference type="AlphaFoldDB" id="A0A423PTI1"/>
<feature type="domain" description="EamA" evidence="7">
    <location>
        <begin position="157"/>
        <end position="287"/>
    </location>
</feature>